<evidence type="ECO:0000259" key="1">
    <source>
        <dbReference type="Pfam" id="PF06223"/>
    </source>
</evidence>
<accession>A0A4R5MF06</accession>
<feature type="domain" description="Minor tail T" evidence="1">
    <location>
        <begin position="1"/>
        <end position="52"/>
    </location>
</feature>
<keyword evidence="3" id="KW-1185">Reference proteome</keyword>
<gene>
    <name evidence="2" type="ORF">EYW47_05895</name>
</gene>
<protein>
    <recommendedName>
        <fullName evidence="1">Minor tail T domain-containing protein</fullName>
    </recommendedName>
</protein>
<dbReference type="RefSeq" id="WP_133193926.1">
    <property type="nucleotide sequence ID" value="NZ_JBHUCW010000006.1"/>
</dbReference>
<dbReference type="AlphaFoldDB" id="A0A4R5MF06"/>
<dbReference type="OrthoDB" id="8903788at2"/>
<proteinExistence type="predicted"/>
<reference evidence="2 3" key="1">
    <citation type="submission" date="2019-03" db="EMBL/GenBank/DDBJ databases">
        <title>Paraburkholderia sp. 4M-K11, isolated from subtropical forest soil.</title>
        <authorList>
            <person name="Gao Z.-H."/>
            <person name="Qiu L.-H."/>
        </authorList>
    </citation>
    <scope>NUCLEOTIDE SEQUENCE [LARGE SCALE GENOMIC DNA]</scope>
    <source>
        <strain evidence="2 3">4M-K11</strain>
    </source>
</reference>
<sequence>MAFYELEPWGSHYDDLRAGTIASMIANVHRDTKVRDKPFTALEMTPWNEHSRTGAAEPVPILLEDPEAQSNLLLTMMFPNKAA</sequence>
<evidence type="ECO:0000313" key="2">
    <source>
        <dbReference type="EMBL" id="TDG25363.1"/>
    </source>
</evidence>
<dbReference type="InterPro" id="IPR009350">
    <property type="entry name" value="Phage_tail_T"/>
</dbReference>
<name>A0A4R5MF06_9BURK</name>
<organism evidence="2 3">
    <name type="scientific">Paraburkholderia silviterrae</name>
    <dbReference type="NCBI Taxonomy" id="2528715"/>
    <lineage>
        <taxon>Bacteria</taxon>
        <taxon>Pseudomonadati</taxon>
        <taxon>Pseudomonadota</taxon>
        <taxon>Betaproteobacteria</taxon>
        <taxon>Burkholderiales</taxon>
        <taxon>Burkholderiaceae</taxon>
        <taxon>Paraburkholderia</taxon>
    </lineage>
</organism>
<evidence type="ECO:0000313" key="3">
    <source>
        <dbReference type="Proteomes" id="UP000295722"/>
    </source>
</evidence>
<dbReference type="EMBL" id="SMRP01000002">
    <property type="protein sequence ID" value="TDG25363.1"/>
    <property type="molecule type" value="Genomic_DNA"/>
</dbReference>
<dbReference type="Pfam" id="PF06223">
    <property type="entry name" value="Phage_tail_T"/>
    <property type="match status" value="1"/>
</dbReference>
<comment type="caution">
    <text evidence="2">The sequence shown here is derived from an EMBL/GenBank/DDBJ whole genome shotgun (WGS) entry which is preliminary data.</text>
</comment>
<dbReference type="Proteomes" id="UP000295722">
    <property type="component" value="Unassembled WGS sequence"/>
</dbReference>